<evidence type="ECO:0000313" key="3">
    <source>
        <dbReference type="Proteomes" id="UP000823632"/>
    </source>
</evidence>
<reference evidence="2" key="1">
    <citation type="submission" date="2020-10" db="EMBL/GenBank/DDBJ databases">
        <authorList>
            <person name="Gilroy R."/>
        </authorList>
    </citation>
    <scope>NUCLEOTIDE SEQUENCE</scope>
    <source>
        <strain evidence="2">10192</strain>
    </source>
</reference>
<proteinExistence type="predicted"/>
<dbReference type="EMBL" id="JADIND010000005">
    <property type="protein sequence ID" value="MBO8429793.1"/>
    <property type="molecule type" value="Genomic_DNA"/>
</dbReference>
<dbReference type="InterPro" id="IPR046721">
    <property type="entry name" value="DUF6613"/>
</dbReference>
<dbReference type="Proteomes" id="UP000823632">
    <property type="component" value="Unassembled WGS sequence"/>
</dbReference>
<comment type="caution">
    <text evidence="2">The sequence shown here is derived from an EMBL/GenBank/DDBJ whole genome shotgun (WGS) entry which is preliminary data.</text>
</comment>
<evidence type="ECO:0000259" key="1">
    <source>
        <dbReference type="Pfam" id="PF20318"/>
    </source>
</evidence>
<sequence length="60" mass="6878">MKGNFPCLNFIEPYTFNWNGNEASLTSGGTWGCYKGCTNCGYCTKIIQLNNWEIPDDYPW</sequence>
<gene>
    <name evidence="2" type="ORF">IAC76_00245</name>
</gene>
<accession>A0A9D9DN96</accession>
<protein>
    <recommendedName>
        <fullName evidence="1">DUF6613 domain-containing protein</fullName>
    </recommendedName>
</protein>
<reference evidence="2" key="2">
    <citation type="journal article" date="2021" name="PeerJ">
        <title>Extensive microbial diversity within the chicken gut microbiome revealed by metagenomics and culture.</title>
        <authorList>
            <person name="Gilroy R."/>
            <person name="Ravi A."/>
            <person name="Getino M."/>
            <person name="Pursley I."/>
            <person name="Horton D.L."/>
            <person name="Alikhan N.F."/>
            <person name="Baker D."/>
            <person name="Gharbi K."/>
            <person name="Hall N."/>
            <person name="Watson M."/>
            <person name="Adriaenssens E.M."/>
            <person name="Foster-Nyarko E."/>
            <person name="Jarju S."/>
            <person name="Secka A."/>
            <person name="Antonio M."/>
            <person name="Oren A."/>
            <person name="Chaudhuri R.R."/>
            <person name="La Ragione R."/>
            <person name="Hildebrand F."/>
            <person name="Pallen M.J."/>
        </authorList>
    </citation>
    <scope>NUCLEOTIDE SEQUENCE</scope>
    <source>
        <strain evidence="2">10192</strain>
    </source>
</reference>
<feature type="domain" description="DUF6613" evidence="1">
    <location>
        <begin position="11"/>
        <end position="59"/>
    </location>
</feature>
<organism evidence="2 3">
    <name type="scientific">Candidatus Scatousia excrementipullorum</name>
    <dbReference type="NCBI Taxonomy" id="2840936"/>
    <lineage>
        <taxon>Bacteria</taxon>
        <taxon>Candidatus Scatousia</taxon>
    </lineage>
</organism>
<dbReference type="AlphaFoldDB" id="A0A9D9DN96"/>
<dbReference type="Pfam" id="PF20318">
    <property type="entry name" value="DUF6613"/>
    <property type="match status" value="1"/>
</dbReference>
<evidence type="ECO:0000313" key="2">
    <source>
        <dbReference type="EMBL" id="MBO8429793.1"/>
    </source>
</evidence>
<name>A0A9D9DN96_9BACT</name>